<dbReference type="PROSITE" id="PS00108">
    <property type="entry name" value="PROTEIN_KINASE_ST"/>
    <property type="match status" value="1"/>
</dbReference>
<dbReference type="InterPro" id="IPR000719">
    <property type="entry name" value="Prot_kinase_dom"/>
</dbReference>
<dbReference type="PANTHER" id="PTHR45707:SF70">
    <property type="entry name" value="PROTEIN KINASE DOMAIN-CONTAINING PROTEIN"/>
    <property type="match status" value="1"/>
</dbReference>
<dbReference type="EMBL" id="LT934120">
    <property type="protein sequence ID" value="VAI26274.1"/>
    <property type="molecule type" value="Genomic_DNA"/>
</dbReference>
<keyword evidence="9" id="KW-1185">Reference proteome</keyword>
<dbReference type="PROSITE" id="PS00107">
    <property type="entry name" value="PROTEIN_KINASE_ATP"/>
    <property type="match status" value="1"/>
</dbReference>
<dbReference type="Gene3D" id="1.10.510.10">
    <property type="entry name" value="Transferase(Phosphotransferase) domain 1"/>
    <property type="match status" value="1"/>
</dbReference>
<comment type="similarity">
    <text evidence="6">Belongs to the protein kinase superfamily.</text>
</comment>
<sequence length="341" mass="38035">MDRQATPRSELECMIFDGSTKPKALPLSLLQDITSDFSIDQFIGSGGFAMVYKGVLGDGIVAVKKLSENFGIDEEKFSGEIRCLMKAKHKNIVWLLGYCSNAQGEMLNYEGRLVMADVRERLLCFEYLPKGSLDKKITDASCGLAWRERYQIIVGISDGLYYLHQKGIVHLDLKPGNILLDDYMVPKIADFGLSRFFDEKQSQVIASKLIGTMGYLAPEFFGSRQITFKLDIYSLGLIIMEIVTRGKGYADIDNVLESWRNRLGKSQADTQLVQVRVCTEIAIECTDFNPAKRPDAQDIINRLGATKSADDFATETGANSKIIAVASCASRSHNWSREYNG</sequence>
<feature type="domain" description="Protein kinase" evidence="7">
    <location>
        <begin position="37"/>
        <end position="313"/>
    </location>
</feature>
<dbReference type="SUPFAM" id="SSF56112">
    <property type="entry name" value="Protein kinase-like (PK-like)"/>
    <property type="match status" value="1"/>
</dbReference>
<proteinExistence type="inferred from homology"/>
<evidence type="ECO:0000256" key="2">
    <source>
        <dbReference type="ARBA" id="ARBA00022741"/>
    </source>
</evidence>
<evidence type="ECO:0000256" key="3">
    <source>
        <dbReference type="ARBA" id="ARBA00022777"/>
    </source>
</evidence>
<dbReference type="Pfam" id="PF00069">
    <property type="entry name" value="Pkinase"/>
    <property type="match status" value="1"/>
</dbReference>
<name>A0A9R1AFP6_TRITD</name>
<dbReference type="PANTHER" id="PTHR45707">
    <property type="entry name" value="C2 CALCIUM/LIPID-BINDING PLANT PHOSPHORIBOSYLTRANSFERASE FAMILY PROTEIN"/>
    <property type="match status" value="1"/>
</dbReference>
<accession>A0A9R1AFP6</accession>
<reference evidence="8 9" key="1">
    <citation type="submission" date="2017-09" db="EMBL/GenBank/DDBJ databases">
        <authorList>
            <consortium name="International Durum Wheat Genome Sequencing Consortium (IDWGSC)"/>
            <person name="Milanesi L."/>
        </authorList>
    </citation>
    <scope>NUCLEOTIDE SEQUENCE [LARGE SCALE GENOMIC DNA]</scope>
    <source>
        <strain evidence="9">cv. Svevo</strain>
    </source>
</reference>
<keyword evidence="6" id="KW-0723">Serine/threonine-protein kinase</keyword>
<dbReference type="Proteomes" id="UP000324705">
    <property type="component" value="Chromosome 5B"/>
</dbReference>
<dbReference type="Gene3D" id="3.30.200.20">
    <property type="entry name" value="Phosphorylase Kinase, domain 1"/>
    <property type="match status" value="1"/>
</dbReference>
<keyword evidence="1" id="KW-0808">Transferase</keyword>
<dbReference type="SMART" id="SM00220">
    <property type="entry name" value="S_TKc"/>
    <property type="match status" value="1"/>
</dbReference>
<dbReference type="GO" id="GO:0005524">
    <property type="term" value="F:ATP binding"/>
    <property type="evidence" value="ECO:0007669"/>
    <property type="project" value="UniProtKB-UniRule"/>
</dbReference>
<dbReference type="InterPro" id="IPR011009">
    <property type="entry name" value="Kinase-like_dom_sf"/>
</dbReference>
<keyword evidence="3" id="KW-0418">Kinase</keyword>
<evidence type="ECO:0000313" key="8">
    <source>
        <dbReference type="EMBL" id="VAI26274.1"/>
    </source>
</evidence>
<feature type="binding site" evidence="5">
    <location>
        <position position="65"/>
    </location>
    <ligand>
        <name>ATP</name>
        <dbReference type="ChEBI" id="CHEBI:30616"/>
    </ligand>
</feature>
<dbReference type="InterPro" id="IPR017441">
    <property type="entry name" value="Protein_kinase_ATP_BS"/>
</dbReference>
<evidence type="ECO:0000313" key="9">
    <source>
        <dbReference type="Proteomes" id="UP000324705"/>
    </source>
</evidence>
<evidence type="ECO:0000256" key="1">
    <source>
        <dbReference type="ARBA" id="ARBA00022679"/>
    </source>
</evidence>
<keyword evidence="2 5" id="KW-0547">Nucleotide-binding</keyword>
<evidence type="ECO:0000256" key="6">
    <source>
        <dbReference type="RuleBase" id="RU000304"/>
    </source>
</evidence>
<evidence type="ECO:0000259" key="7">
    <source>
        <dbReference type="PROSITE" id="PS50011"/>
    </source>
</evidence>
<keyword evidence="4 5" id="KW-0067">ATP-binding</keyword>
<dbReference type="FunFam" id="1.10.510.10:FF:000870">
    <property type="entry name" value="OSJNBa0016N04.16-like protein"/>
    <property type="match status" value="1"/>
</dbReference>
<dbReference type="GO" id="GO:0004674">
    <property type="term" value="F:protein serine/threonine kinase activity"/>
    <property type="evidence" value="ECO:0007669"/>
    <property type="project" value="UniProtKB-KW"/>
</dbReference>
<dbReference type="PROSITE" id="PS50011">
    <property type="entry name" value="PROTEIN_KINASE_DOM"/>
    <property type="match status" value="1"/>
</dbReference>
<organism evidence="8 9">
    <name type="scientific">Triticum turgidum subsp. durum</name>
    <name type="common">Durum wheat</name>
    <name type="synonym">Triticum durum</name>
    <dbReference type="NCBI Taxonomy" id="4567"/>
    <lineage>
        <taxon>Eukaryota</taxon>
        <taxon>Viridiplantae</taxon>
        <taxon>Streptophyta</taxon>
        <taxon>Embryophyta</taxon>
        <taxon>Tracheophyta</taxon>
        <taxon>Spermatophyta</taxon>
        <taxon>Magnoliopsida</taxon>
        <taxon>Liliopsida</taxon>
        <taxon>Poales</taxon>
        <taxon>Poaceae</taxon>
        <taxon>BOP clade</taxon>
        <taxon>Pooideae</taxon>
        <taxon>Triticodae</taxon>
        <taxon>Triticeae</taxon>
        <taxon>Triticinae</taxon>
        <taxon>Triticum</taxon>
    </lineage>
</organism>
<dbReference type="AlphaFoldDB" id="A0A9R1AFP6"/>
<gene>
    <name evidence="8" type="ORF">TRITD_5Bv1G001570</name>
</gene>
<dbReference type="InterPro" id="IPR008271">
    <property type="entry name" value="Ser/Thr_kinase_AS"/>
</dbReference>
<protein>
    <recommendedName>
        <fullName evidence="7">Protein kinase domain-containing protein</fullName>
    </recommendedName>
</protein>
<evidence type="ECO:0000256" key="4">
    <source>
        <dbReference type="ARBA" id="ARBA00022840"/>
    </source>
</evidence>
<evidence type="ECO:0000256" key="5">
    <source>
        <dbReference type="PROSITE-ProRule" id="PRU10141"/>
    </source>
</evidence>
<dbReference type="Gramene" id="TRITD5Bv1G001570.5">
    <property type="protein sequence ID" value="TRITD5Bv1G001570.5"/>
    <property type="gene ID" value="TRITD5Bv1G001570"/>
</dbReference>